<dbReference type="InterPro" id="IPR011335">
    <property type="entry name" value="Restrct_endonuc-II-like"/>
</dbReference>
<dbReference type="Pfam" id="PF23400">
    <property type="entry name" value="CARF_Card1"/>
    <property type="match status" value="1"/>
</dbReference>
<dbReference type="Gene3D" id="3.40.50.10770">
    <property type="entry name" value="Hypothetical protein VC1899 like domain (Restriction endonuclease-like)"/>
    <property type="match status" value="1"/>
</dbReference>
<gene>
    <name evidence="2" type="ORF">H6G83_02510</name>
</gene>
<dbReference type="InterPro" id="IPR056339">
    <property type="entry name" value="CARF_Card1"/>
</dbReference>
<dbReference type="RefSeq" id="WP_190466413.1">
    <property type="nucleotide sequence ID" value="NZ_JACJSG010000002.1"/>
</dbReference>
<dbReference type="Proteomes" id="UP000661112">
    <property type="component" value="Unassembled WGS sequence"/>
</dbReference>
<dbReference type="EMBL" id="JACJSG010000002">
    <property type="protein sequence ID" value="MBD2499498.1"/>
    <property type="molecule type" value="Genomic_DNA"/>
</dbReference>
<organism evidence="2 3">
    <name type="scientific">Anabaena azotica FACHB-119</name>
    <dbReference type="NCBI Taxonomy" id="947527"/>
    <lineage>
        <taxon>Bacteria</taxon>
        <taxon>Bacillati</taxon>
        <taxon>Cyanobacteriota</taxon>
        <taxon>Cyanophyceae</taxon>
        <taxon>Nostocales</taxon>
        <taxon>Nostocaceae</taxon>
        <taxon>Anabaena</taxon>
        <taxon>Anabaena azotica</taxon>
    </lineage>
</organism>
<accession>A0ABR8CZB1</accession>
<reference evidence="2 3" key="1">
    <citation type="journal article" date="2020" name="ISME J.">
        <title>Comparative genomics reveals insights into cyanobacterial evolution and habitat adaptation.</title>
        <authorList>
            <person name="Chen M.Y."/>
            <person name="Teng W.K."/>
            <person name="Zhao L."/>
            <person name="Hu C.X."/>
            <person name="Zhou Y.K."/>
            <person name="Han B.P."/>
            <person name="Song L.R."/>
            <person name="Shu W.S."/>
        </authorList>
    </citation>
    <scope>NUCLEOTIDE SEQUENCE [LARGE SCALE GENOMIC DNA]</scope>
    <source>
        <strain evidence="2 3">FACHB-119</strain>
    </source>
</reference>
<feature type="domain" description="Card1 CARF" evidence="1">
    <location>
        <begin position="19"/>
        <end position="152"/>
    </location>
</feature>
<sequence>MTINNPLNWENHQVDYLFLLIGENPLPNYVAAKTLLREGGKPCLVYTEHTKDAARILQKNLNLDENDKLPLGKHESNAFEIRKAIKNKVEEIKDENIKAGKDPSKICFALNYTGGTKAMAVHAYQAFLESDISTEIKFSYLDPRNLKMLIDQKNSSPIRLDIFDKKIKTKVDIPFERLFELHDLRWKQHDAPIFQPSLYDAAKEIIVIYENKNYHYRKEVADSYQSWCKDELSKAKKANKYWQEESDLEKLSLNINDVPQKIKQVFQKYMGISGQQLHLKIAKNLGFNSYQDFCGWLNCGWLEHYVLWQIQQIPDSLNLNIDESAMSFHIEDPDNKNAMWDKFEFDVAFRRRYQLFAISCTTSIHDNTCKEKLFEAYVRARQLGGAESKVALVCLHHDTKRLEKQMKILTQDNKIAVFGINHLMNLSPKITNWIQGKDY</sequence>
<evidence type="ECO:0000313" key="2">
    <source>
        <dbReference type="EMBL" id="MBD2499498.1"/>
    </source>
</evidence>
<name>A0ABR8CZB1_9NOST</name>
<protein>
    <submittedName>
        <fullName evidence="2">DUF1887 family protein</fullName>
    </submittedName>
</protein>
<dbReference type="SUPFAM" id="SSF52980">
    <property type="entry name" value="Restriction endonuclease-like"/>
    <property type="match status" value="1"/>
</dbReference>
<evidence type="ECO:0000313" key="3">
    <source>
        <dbReference type="Proteomes" id="UP000661112"/>
    </source>
</evidence>
<evidence type="ECO:0000259" key="1">
    <source>
        <dbReference type="Pfam" id="PF23400"/>
    </source>
</evidence>
<dbReference type="InterPro" id="IPR011856">
    <property type="entry name" value="tRNA_endonuc-like_dom_sf"/>
</dbReference>
<comment type="caution">
    <text evidence="2">The sequence shown here is derived from an EMBL/GenBank/DDBJ whole genome shotgun (WGS) entry which is preliminary data.</text>
</comment>
<dbReference type="Gene3D" id="3.40.1350.10">
    <property type="match status" value="1"/>
</dbReference>
<keyword evidence="3" id="KW-1185">Reference proteome</keyword>
<proteinExistence type="predicted"/>